<dbReference type="AlphaFoldDB" id="A0A9Q8W8H8"/>
<evidence type="ECO:0000313" key="3">
    <source>
        <dbReference type="Proteomes" id="UP000830671"/>
    </source>
</evidence>
<evidence type="ECO:0000313" key="2">
    <source>
        <dbReference type="EMBL" id="UQC74603.1"/>
    </source>
</evidence>
<organism evidence="2 3">
    <name type="scientific">Colletotrichum lupini</name>
    <dbReference type="NCBI Taxonomy" id="145971"/>
    <lineage>
        <taxon>Eukaryota</taxon>
        <taxon>Fungi</taxon>
        <taxon>Dikarya</taxon>
        <taxon>Ascomycota</taxon>
        <taxon>Pezizomycotina</taxon>
        <taxon>Sordariomycetes</taxon>
        <taxon>Hypocreomycetidae</taxon>
        <taxon>Glomerellales</taxon>
        <taxon>Glomerellaceae</taxon>
        <taxon>Colletotrichum</taxon>
        <taxon>Colletotrichum acutatum species complex</taxon>
    </lineage>
</organism>
<evidence type="ECO:0000256" key="1">
    <source>
        <dbReference type="SAM" id="MobiDB-lite"/>
    </source>
</evidence>
<accession>A0A9Q8W8H8</accession>
<dbReference type="GeneID" id="73335306"/>
<reference evidence="2" key="1">
    <citation type="journal article" date="2021" name="Mol. Plant Microbe Interact.">
        <title>Complete Genome Sequence of the Plant-Pathogenic Fungus Colletotrichum lupini.</title>
        <authorList>
            <person name="Baroncelli R."/>
            <person name="Pensec F."/>
            <person name="Da Lio D."/>
            <person name="Boufleur T."/>
            <person name="Vicente I."/>
            <person name="Sarrocco S."/>
            <person name="Picot A."/>
            <person name="Baraldi E."/>
            <person name="Sukno S."/>
            <person name="Thon M."/>
            <person name="Le Floch G."/>
        </authorList>
    </citation>
    <scope>NUCLEOTIDE SEQUENCE</scope>
    <source>
        <strain evidence="2">IMI 504893</strain>
    </source>
</reference>
<protein>
    <submittedName>
        <fullName evidence="2">Uncharacterized protein</fullName>
    </submittedName>
</protein>
<feature type="region of interest" description="Disordered" evidence="1">
    <location>
        <begin position="59"/>
        <end position="80"/>
    </location>
</feature>
<dbReference type="RefSeq" id="XP_049136253.1">
    <property type="nucleotide sequence ID" value="XM_049280296.1"/>
</dbReference>
<keyword evidence="3" id="KW-1185">Reference proteome</keyword>
<feature type="compositionally biased region" description="Polar residues" evidence="1">
    <location>
        <begin position="63"/>
        <end position="80"/>
    </location>
</feature>
<dbReference type="KEGG" id="clup:CLUP02_01254"/>
<name>A0A9Q8W8H8_9PEZI</name>
<dbReference type="Proteomes" id="UP000830671">
    <property type="component" value="Chromosome 1"/>
</dbReference>
<gene>
    <name evidence="2" type="ORF">CLUP02_01254</name>
</gene>
<proteinExistence type="predicted"/>
<sequence>MNQRLQSLTQNVFLVTAKVPVQSVEAFQAPIQRQPPTRLMRYSAYQSHFPHVTTIPHYKPYQSMRQAGNDDTSLPNPRQR</sequence>
<dbReference type="EMBL" id="CP019471">
    <property type="protein sequence ID" value="UQC74603.1"/>
    <property type="molecule type" value="Genomic_DNA"/>
</dbReference>